<keyword evidence="3" id="KW-1185">Reference proteome</keyword>
<dbReference type="InterPro" id="IPR016972">
    <property type="entry name" value="UCP031279"/>
</dbReference>
<comment type="caution">
    <text evidence="2">The sequence shown here is derived from an EMBL/GenBank/DDBJ whole genome shotgun (WGS) entry which is preliminary data.</text>
</comment>
<evidence type="ECO:0000313" key="2">
    <source>
        <dbReference type="EMBL" id="KAK7410095.1"/>
    </source>
</evidence>
<dbReference type="PANTHER" id="PTHR33526">
    <property type="entry name" value="OS07G0123800 PROTEIN"/>
    <property type="match status" value="1"/>
</dbReference>
<dbReference type="Proteomes" id="UP001386955">
    <property type="component" value="Unassembled WGS sequence"/>
</dbReference>
<sequence length="164" mass="17776">MRKGNKDKKQNKLVWIITTPFRVLGKAKDMYVRGITKCGNNMNYSSPVDAAGRFEALPRSYSTATSRSDNEDFAELLRAASARTLGNRIDVDSVLKQHAQAQAQAQAQARPLSSNGLPKSTSVGMGRIDEDTPLGEGQIPALPKAYPRSRSYAVGKTSAVFSSV</sequence>
<accession>A0AAN9SYM4</accession>
<evidence type="ECO:0000313" key="3">
    <source>
        <dbReference type="Proteomes" id="UP001386955"/>
    </source>
</evidence>
<dbReference type="AlphaFoldDB" id="A0AAN9SYM4"/>
<name>A0AAN9SYM4_PSOTE</name>
<reference evidence="2 3" key="1">
    <citation type="submission" date="2024-01" db="EMBL/GenBank/DDBJ databases">
        <title>The genomes of 5 underutilized Papilionoideae crops provide insights into root nodulation and disease resistanc.</title>
        <authorList>
            <person name="Jiang F."/>
        </authorList>
    </citation>
    <scope>NUCLEOTIDE SEQUENCE [LARGE SCALE GENOMIC DNA]</scope>
    <source>
        <strain evidence="2">DUOXIRENSHENG_FW03</strain>
        <tissue evidence="2">Leaves</tissue>
    </source>
</reference>
<feature type="region of interest" description="Disordered" evidence="1">
    <location>
        <begin position="102"/>
        <end position="142"/>
    </location>
</feature>
<organism evidence="2 3">
    <name type="scientific">Psophocarpus tetragonolobus</name>
    <name type="common">Winged bean</name>
    <name type="synonym">Dolichos tetragonolobus</name>
    <dbReference type="NCBI Taxonomy" id="3891"/>
    <lineage>
        <taxon>Eukaryota</taxon>
        <taxon>Viridiplantae</taxon>
        <taxon>Streptophyta</taxon>
        <taxon>Embryophyta</taxon>
        <taxon>Tracheophyta</taxon>
        <taxon>Spermatophyta</taxon>
        <taxon>Magnoliopsida</taxon>
        <taxon>eudicotyledons</taxon>
        <taxon>Gunneridae</taxon>
        <taxon>Pentapetalae</taxon>
        <taxon>rosids</taxon>
        <taxon>fabids</taxon>
        <taxon>Fabales</taxon>
        <taxon>Fabaceae</taxon>
        <taxon>Papilionoideae</taxon>
        <taxon>50 kb inversion clade</taxon>
        <taxon>NPAAA clade</taxon>
        <taxon>indigoferoid/millettioid clade</taxon>
        <taxon>Phaseoleae</taxon>
        <taxon>Psophocarpus</taxon>
    </lineage>
</organism>
<feature type="compositionally biased region" description="Polar residues" evidence="1">
    <location>
        <begin position="111"/>
        <end position="123"/>
    </location>
</feature>
<dbReference type="PIRSF" id="PIRSF031279">
    <property type="entry name" value="UCP031279"/>
    <property type="match status" value="1"/>
</dbReference>
<proteinExistence type="predicted"/>
<protein>
    <submittedName>
        <fullName evidence="2">Uncharacterized protein</fullName>
    </submittedName>
</protein>
<evidence type="ECO:0000256" key="1">
    <source>
        <dbReference type="SAM" id="MobiDB-lite"/>
    </source>
</evidence>
<dbReference type="PANTHER" id="PTHR33526:SF13">
    <property type="entry name" value="TYROSINE-PROTEIN PHOSPHATASE 3-LIKE"/>
    <property type="match status" value="1"/>
</dbReference>
<dbReference type="EMBL" id="JAYMYS010000001">
    <property type="protein sequence ID" value="KAK7410095.1"/>
    <property type="molecule type" value="Genomic_DNA"/>
</dbReference>
<gene>
    <name evidence="2" type="ORF">VNO78_00616</name>
</gene>